<dbReference type="OrthoDB" id="266404at2"/>
<dbReference type="Proteomes" id="UP000318288">
    <property type="component" value="Unassembled WGS sequence"/>
</dbReference>
<evidence type="ECO:0000313" key="2">
    <source>
        <dbReference type="Proteomes" id="UP000318288"/>
    </source>
</evidence>
<dbReference type="RefSeq" id="WP_146457561.1">
    <property type="nucleotide sequence ID" value="NZ_SJPW01000003.1"/>
</dbReference>
<dbReference type="AlphaFoldDB" id="A0A5C6F796"/>
<sequence>MFDHEGSRVEFLKILAEMGEEPAFIARARAPEVALTALLKSCEIRRAEMLLWPRRHFTALRRRVSDDWDRLAPLLIDSDSQLVFNKLATELPDLDVPGGSLLPSDKKLLRAFLESAGRFNTAWLRFLDVAGLDKVNRLRDDYNQYYPMEKSCAFGSDTAANDFTPLPTLAPNFLTDRFPPLAIPSLA</sequence>
<accession>A0A5C6F796</accession>
<gene>
    <name evidence="1" type="ORF">Poly51_23810</name>
</gene>
<protein>
    <submittedName>
        <fullName evidence="1">Uncharacterized protein</fullName>
    </submittedName>
</protein>
<comment type="caution">
    <text evidence="1">The sequence shown here is derived from an EMBL/GenBank/DDBJ whole genome shotgun (WGS) entry which is preliminary data.</text>
</comment>
<name>A0A5C6F796_9BACT</name>
<evidence type="ECO:0000313" key="1">
    <source>
        <dbReference type="EMBL" id="TWU56470.1"/>
    </source>
</evidence>
<dbReference type="EMBL" id="SJPW01000003">
    <property type="protein sequence ID" value="TWU56470.1"/>
    <property type="molecule type" value="Genomic_DNA"/>
</dbReference>
<keyword evidence="2" id="KW-1185">Reference proteome</keyword>
<reference evidence="1 2" key="1">
    <citation type="submission" date="2019-02" db="EMBL/GenBank/DDBJ databases">
        <title>Deep-cultivation of Planctomycetes and their phenomic and genomic characterization uncovers novel biology.</title>
        <authorList>
            <person name="Wiegand S."/>
            <person name="Jogler M."/>
            <person name="Boedeker C."/>
            <person name="Pinto D."/>
            <person name="Vollmers J."/>
            <person name="Rivas-Marin E."/>
            <person name="Kohn T."/>
            <person name="Peeters S.H."/>
            <person name="Heuer A."/>
            <person name="Rast P."/>
            <person name="Oberbeckmann S."/>
            <person name="Bunk B."/>
            <person name="Jeske O."/>
            <person name="Meyerdierks A."/>
            <person name="Storesund J.E."/>
            <person name="Kallscheuer N."/>
            <person name="Luecker S."/>
            <person name="Lage O.M."/>
            <person name="Pohl T."/>
            <person name="Merkel B.J."/>
            <person name="Hornburger P."/>
            <person name="Mueller R.-W."/>
            <person name="Bruemmer F."/>
            <person name="Labrenz M."/>
            <person name="Spormann A.M."/>
            <person name="Op Den Camp H."/>
            <person name="Overmann J."/>
            <person name="Amann R."/>
            <person name="Jetten M.S.M."/>
            <person name="Mascher T."/>
            <person name="Medema M.H."/>
            <person name="Devos D.P."/>
            <person name="Kaster A.-K."/>
            <person name="Ovreas L."/>
            <person name="Rohde M."/>
            <person name="Galperin M.Y."/>
            <person name="Jogler C."/>
        </authorList>
    </citation>
    <scope>NUCLEOTIDE SEQUENCE [LARGE SCALE GENOMIC DNA]</scope>
    <source>
        <strain evidence="1 2">Poly51</strain>
    </source>
</reference>
<proteinExistence type="predicted"/>
<organism evidence="1 2">
    <name type="scientific">Rubripirellula tenax</name>
    <dbReference type="NCBI Taxonomy" id="2528015"/>
    <lineage>
        <taxon>Bacteria</taxon>
        <taxon>Pseudomonadati</taxon>
        <taxon>Planctomycetota</taxon>
        <taxon>Planctomycetia</taxon>
        <taxon>Pirellulales</taxon>
        <taxon>Pirellulaceae</taxon>
        <taxon>Rubripirellula</taxon>
    </lineage>
</organism>